<dbReference type="AlphaFoldDB" id="A0A5J4JHW4"/>
<dbReference type="GO" id="GO:0016020">
    <property type="term" value="C:membrane"/>
    <property type="evidence" value="ECO:0007669"/>
    <property type="project" value="InterPro"/>
</dbReference>
<keyword evidence="1" id="KW-0812">Transmembrane</keyword>
<dbReference type="Proteomes" id="UP000391919">
    <property type="component" value="Unassembled WGS sequence"/>
</dbReference>
<name>A0A5J4JHW4_9BACI</name>
<evidence type="ECO:0000313" key="4">
    <source>
        <dbReference type="Proteomes" id="UP000391919"/>
    </source>
</evidence>
<evidence type="ECO:0000313" key="3">
    <source>
        <dbReference type="EMBL" id="GER70047.1"/>
    </source>
</evidence>
<gene>
    <name evidence="3" type="primary">yycI</name>
    <name evidence="3" type="ORF">BpJC7_13500</name>
</gene>
<dbReference type="InterPro" id="IPR018604">
    <property type="entry name" value="YycI-like"/>
</dbReference>
<dbReference type="RefSeq" id="WP_151697794.1">
    <property type="nucleotide sequence ID" value="NZ_BKZP01000017.1"/>
</dbReference>
<comment type="caution">
    <text evidence="3">The sequence shown here is derived from an EMBL/GenBank/DDBJ whole genome shotgun (WGS) entry which is preliminary data.</text>
</comment>
<keyword evidence="1" id="KW-1133">Transmembrane helix</keyword>
<accession>A0A5J4JHW4</accession>
<keyword evidence="1" id="KW-0472">Membrane</keyword>
<dbReference type="EMBL" id="BKZQ01000014">
    <property type="protein sequence ID" value="GER70047.1"/>
    <property type="molecule type" value="Genomic_DNA"/>
</dbReference>
<proteinExistence type="predicted"/>
<keyword evidence="4" id="KW-1185">Reference proteome</keyword>
<evidence type="ECO:0000256" key="1">
    <source>
        <dbReference type="SAM" id="Phobius"/>
    </source>
</evidence>
<reference evidence="3 4" key="1">
    <citation type="submission" date="2019-09" db="EMBL/GenBank/DDBJ databases">
        <title>Draft genome sequence of Bacillus sp. JC-7.</title>
        <authorList>
            <person name="Tanaka N."/>
            <person name="Shiwa Y."/>
            <person name="Fujita N."/>
            <person name="Tanasupawat S."/>
        </authorList>
    </citation>
    <scope>NUCLEOTIDE SEQUENCE [LARGE SCALE GENOMIC DNA]</scope>
    <source>
        <strain evidence="3 4">JC-7</strain>
    </source>
</reference>
<dbReference type="Gene3D" id="2.40.128.690">
    <property type="entry name" value="YycH protein, domain 3-like"/>
    <property type="match status" value="1"/>
</dbReference>
<protein>
    <submittedName>
        <fullName evidence="3">Two-component system WalR/WalK regulatory protein YycI</fullName>
    </submittedName>
</protein>
<organism evidence="3 4">
    <name type="scientific">Weizmannia acidilactici</name>
    <dbReference type="NCBI Taxonomy" id="2607726"/>
    <lineage>
        <taxon>Bacteria</taxon>
        <taxon>Bacillati</taxon>
        <taxon>Bacillota</taxon>
        <taxon>Bacilli</taxon>
        <taxon>Bacillales</taxon>
        <taxon>Bacillaceae</taxon>
        <taxon>Heyndrickxia</taxon>
    </lineage>
</organism>
<feature type="domain" description="Regulatory protein YycH-like" evidence="2">
    <location>
        <begin position="40"/>
        <end position="248"/>
    </location>
</feature>
<dbReference type="Pfam" id="PF09648">
    <property type="entry name" value="YycI"/>
    <property type="match status" value="1"/>
</dbReference>
<sequence>MDWSKTKTIFILVFLILDLFLSYQLYQKHVKNQLEVIDPTGEQSLKAANITYVDLPKGKEKRPYISAEEKVFTTKDIKKLKNQQAKIVSRNKISAAFDKPVKLGKKVEANQLEAVVQENMLYGSRYKLWNYDQDLNQAVFYETYNGKMIFNNKSAQLTVYLDDQNEIVSYDQTYLTNIKKYREEEETLSAIKALEALYKKGMLKPNSKVTKAELGYYTRVPELQVLVPTWHFTVEHDNETEHLFVNAFEGQVNQLENDQ</sequence>
<evidence type="ECO:0000259" key="2">
    <source>
        <dbReference type="Pfam" id="PF09648"/>
    </source>
</evidence>
<feature type="transmembrane region" description="Helical" evidence="1">
    <location>
        <begin position="9"/>
        <end position="26"/>
    </location>
</feature>